<dbReference type="PANTHER" id="PTHR22911:SF6">
    <property type="entry name" value="SOLUTE CARRIER FAMILY 35 MEMBER G1"/>
    <property type="match status" value="1"/>
</dbReference>
<evidence type="ECO:0000256" key="4">
    <source>
        <dbReference type="ARBA" id="ARBA00022989"/>
    </source>
</evidence>
<dbReference type="InterPro" id="IPR000620">
    <property type="entry name" value="EamA_dom"/>
</dbReference>
<evidence type="ECO:0000256" key="5">
    <source>
        <dbReference type="ARBA" id="ARBA00023136"/>
    </source>
</evidence>
<dbReference type="Proteomes" id="UP000576152">
    <property type="component" value="Unassembled WGS sequence"/>
</dbReference>
<feature type="transmembrane region" description="Helical" evidence="6">
    <location>
        <begin position="158"/>
        <end position="176"/>
    </location>
</feature>
<evidence type="ECO:0000313" key="9">
    <source>
        <dbReference type="Proteomes" id="UP000576152"/>
    </source>
</evidence>
<feature type="domain" description="EamA" evidence="7">
    <location>
        <begin position="20"/>
        <end position="148"/>
    </location>
</feature>
<comment type="similarity">
    <text evidence="2">Belongs to the drug/metabolite transporter (DMT) superfamily. 10 TMS drug/metabolite exporter (DME) (TC 2.A.7.3) family.</text>
</comment>
<feature type="transmembrane region" description="Helical" evidence="6">
    <location>
        <begin position="78"/>
        <end position="100"/>
    </location>
</feature>
<feature type="transmembrane region" description="Helical" evidence="6">
    <location>
        <begin position="188"/>
        <end position="209"/>
    </location>
</feature>
<dbReference type="InterPro" id="IPR037185">
    <property type="entry name" value="EmrE-like"/>
</dbReference>
<evidence type="ECO:0000256" key="2">
    <source>
        <dbReference type="ARBA" id="ARBA00009853"/>
    </source>
</evidence>
<feature type="domain" description="EamA" evidence="7">
    <location>
        <begin position="158"/>
        <end position="287"/>
    </location>
</feature>
<keyword evidence="3 6" id="KW-0812">Transmembrane</keyword>
<feature type="transmembrane region" description="Helical" evidence="6">
    <location>
        <begin position="270"/>
        <end position="289"/>
    </location>
</feature>
<feature type="transmembrane region" description="Helical" evidence="6">
    <location>
        <begin position="132"/>
        <end position="152"/>
    </location>
</feature>
<comment type="subcellular location">
    <subcellularLocation>
        <location evidence="1">Membrane</location>
        <topology evidence="1">Multi-pass membrane protein</topology>
    </subcellularLocation>
</comment>
<protein>
    <submittedName>
        <fullName evidence="8">Drug/metabolite transporter (DMT)-like permease</fullName>
    </submittedName>
</protein>
<dbReference type="EMBL" id="JACIBX010000014">
    <property type="protein sequence ID" value="MBB3713435.1"/>
    <property type="molecule type" value="Genomic_DNA"/>
</dbReference>
<keyword evidence="4 6" id="KW-1133">Transmembrane helix</keyword>
<accession>A0ABR6HSN1</accession>
<dbReference type="PANTHER" id="PTHR22911">
    <property type="entry name" value="ACYL-MALONYL CONDENSING ENZYME-RELATED"/>
    <property type="match status" value="1"/>
</dbReference>
<evidence type="ECO:0000256" key="6">
    <source>
        <dbReference type="SAM" id="Phobius"/>
    </source>
</evidence>
<feature type="transmembrane region" description="Helical" evidence="6">
    <location>
        <begin position="44"/>
        <end position="66"/>
    </location>
</feature>
<feature type="transmembrane region" description="Helical" evidence="6">
    <location>
        <begin position="106"/>
        <end position="125"/>
    </location>
</feature>
<evidence type="ECO:0000313" key="8">
    <source>
        <dbReference type="EMBL" id="MBB3713435.1"/>
    </source>
</evidence>
<evidence type="ECO:0000256" key="3">
    <source>
        <dbReference type="ARBA" id="ARBA00022692"/>
    </source>
</evidence>
<dbReference type="Pfam" id="PF00892">
    <property type="entry name" value="EamA"/>
    <property type="match status" value="2"/>
</dbReference>
<evidence type="ECO:0000256" key="1">
    <source>
        <dbReference type="ARBA" id="ARBA00004141"/>
    </source>
</evidence>
<sequence length="304" mass="30859">MQDHAADITSSGGIAAGAAVGMAASAAALAAADAALVRAVADEMHPFAIGFFRSAFGVGFLAPWIIGRGGLGLSRYRALHLLRAVIKLLSLVAFYAAFASAELADATAVMFTAPLFLTLGAWIWLGERLDALRIVGIATGFTGALILIAPGSDAVSPALLFALAGAALIAVAQLMLKAMSAHDDTGTLVAWNLVVTVPLAAIPAAMVWTTPSPEVLGLLALQGVLGAANMALMTRAFGLADASLLAPVDFLRLPMVAAIGYLAFGESPGPATWIGAAVILSGTLVVTAGGRLRTHRARLPAQGK</sequence>
<dbReference type="SUPFAM" id="SSF103481">
    <property type="entry name" value="Multidrug resistance efflux transporter EmrE"/>
    <property type="match status" value="2"/>
</dbReference>
<keyword evidence="5 6" id="KW-0472">Membrane</keyword>
<keyword evidence="9" id="KW-1185">Reference proteome</keyword>
<comment type="caution">
    <text evidence="8">The sequence shown here is derived from an EMBL/GenBank/DDBJ whole genome shotgun (WGS) entry which is preliminary data.</text>
</comment>
<dbReference type="RefSeq" id="WP_183474913.1">
    <property type="nucleotide sequence ID" value="NZ_JACIBX010000014.1"/>
</dbReference>
<feature type="transmembrane region" description="Helical" evidence="6">
    <location>
        <begin position="12"/>
        <end position="32"/>
    </location>
</feature>
<name>A0ABR6HSN1_9RHOB</name>
<reference evidence="8 9" key="1">
    <citation type="submission" date="2020-08" db="EMBL/GenBank/DDBJ databases">
        <title>Genomic Encyclopedia of Type Strains, Phase III (KMG-III): the genomes of soil and plant-associated and newly described type strains.</title>
        <authorList>
            <person name="Whitman W."/>
        </authorList>
    </citation>
    <scope>NUCLEOTIDE SEQUENCE [LARGE SCALE GENOMIC DNA]</scope>
    <source>
        <strain evidence="8 9">CECT 8572</strain>
    </source>
</reference>
<gene>
    <name evidence="8" type="ORF">FHS00_003039</name>
</gene>
<proteinExistence type="inferred from homology"/>
<organism evidence="8 9">
    <name type="scientific">Limimaricola variabilis</name>
    <dbReference type="NCBI Taxonomy" id="1492771"/>
    <lineage>
        <taxon>Bacteria</taxon>
        <taxon>Pseudomonadati</taxon>
        <taxon>Pseudomonadota</taxon>
        <taxon>Alphaproteobacteria</taxon>
        <taxon>Rhodobacterales</taxon>
        <taxon>Paracoccaceae</taxon>
        <taxon>Limimaricola</taxon>
    </lineage>
</organism>
<evidence type="ECO:0000259" key="7">
    <source>
        <dbReference type="Pfam" id="PF00892"/>
    </source>
</evidence>